<comment type="caution">
    <text evidence="1">The sequence shown here is derived from an EMBL/GenBank/DDBJ whole genome shotgun (WGS) entry which is preliminary data.</text>
</comment>
<evidence type="ECO:0000313" key="1">
    <source>
        <dbReference type="EMBL" id="TCZ66700.1"/>
    </source>
</evidence>
<organism evidence="1 2">
    <name type="scientific">Roseicella aquatilis</name>
    <dbReference type="NCBI Taxonomy" id="2527868"/>
    <lineage>
        <taxon>Bacteria</taxon>
        <taxon>Pseudomonadati</taxon>
        <taxon>Pseudomonadota</taxon>
        <taxon>Alphaproteobacteria</taxon>
        <taxon>Acetobacterales</taxon>
        <taxon>Roseomonadaceae</taxon>
        <taxon>Roseicella</taxon>
    </lineage>
</organism>
<dbReference type="AlphaFoldDB" id="A0A4V2WM68"/>
<sequence length="121" mass="13261">MTPPDQPLAAAAEDHDDEAMFEMANLYPRTTGLPMTVWVSPRGKARHDARVKVSRIGGDRMVIEDAAVVAIRPAPALLEGALGTEDLAAVIRWIKLNQEALVEYWDGTADTADLVARLRRI</sequence>
<name>A0A4V2WM68_9PROT</name>
<keyword evidence="2" id="KW-1185">Reference proteome</keyword>
<dbReference type="EMBL" id="SKBM01000001">
    <property type="protein sequence ID" value="TCZ66700.1"/>
    <property type="molecule type" value="Genomic_DNA"/>
</dbReference>
<dbReference type="Proteomes" id="UP000295023">
    <property type="component" value="Unassembled WGS sequence"/>
</dbReference>
<dbReference type="OrthoDB" id="7995069at2"/>
<accession>A0A4V2WM68</accession>
<protein>
    <submittedName>
        <fullName evidence="1">DUF4160 domain-containing protein</fullName>
    </submittedName>
</protein>
<reference evidence="1 2" key="1">
    <citation type="submission" date="2019-03" db="EMBL/GenBank/DDBJ databases">
        <title>Paracraurococcus aquatilis NE82 genome sequence.</title>
        <authorList>
            <person name="Zhao Y."/>
            <person name="Du Z."/>
        </authorList>
    </citation>
    <scope>NUCLEOTIDE SEQUENCE [LARGE SCALE GENOMIC DNA]</scope>
    <source>
        <strain evidence="1 2">NE82</strain>
    </source>
</reference>
<dbReference type="RefSeq" id="WP_132283669.1">
    <property type="nucleotide sequence ID" value="NZ_SKBM01000001.1"/>
</dbReference>
<proteinExistence type="predicted"/>
<evidence type="ECO:0000313" key="2">
    <source>
        <dbReference type="Proteomes" id="UP000295023"/>
    </source>
</evidence>
<gene>
    <name evidence="1" type="ORF">EXY23_00895</name>
</gene>